<evidence type="ECO:0008006" key="6">
    <source>
        <dbReference type="Google" id="ProtNLM"/>
    </source>
</evidence>
<dbReference type="Pfam" id="PF13103">
    <property type="entry name" value="TonB_2"/>
    <property type="match status" value="1"/>
</dbReference>
<dbReference type="SUPFAM" id="SSF74653">
    <property type="entry name" value="TolA/TonB C-terminal domain"/>
    <property type="match status" value="1"/>
</dbReference>
<organism evidence="5">
    <name type="scientific">mine drainage metagenome</name>
    <dbReference type="NCBI Taxonomy" id="410659"/>
    <lineage>
        <taxon>unclassified sequences</taxon>
        <taxon>metagenomes</taxon>
        <taxon>ecological metagenomes</taxon>
    </lineage>
</organism>
<dbReference type="AlphaFoldDB" id="A0A1J5R9D6"/>
<keyword evidence="2" id="KW-0812">Transmembrane</keyword>
<reference evidence="5" key="1">
    <citation type="submission" date="2016-10" db="EMBL/GenBank/DDBJ databases">
        <title>Sequence of Gallionella enrichment culture.</title>
        <authorList>
            <person name="Poehlein A."/>
            <person name="Muehling M."/>
            <person name="Daniel R."/>
        </authorList>
    </citation>
    <scope>NUCLEOTIDE SEQUENCE</scope>
</reference>
<evidence type="ECO:0000256" key="3">
    <source>
        <dbReference type="ARBA" id="ARBA00022989"/>
    </source>
</evidence>
<gene>
    <name evidence="5" type="ORF">GALL_318570</name>
</gene>
<comment type="subcellular location">
    <subcellularLocation>
        <location evidence="1">Membrane</location>
        <topology evidence="1">Single-pass membrane protein</topology>
    </subcellularLocation>
</comment>
<keyword evidence="4" id="KW-0472">Membrane</keyword>
<dbReference type="NCBIfam" id="TIGR01352">
    <property type="entry name" value="tonB_Cterm"/>
    <property type="match status" value="1"/>
</dbReference>
<accession>A0A1J5R9D6</accession>
<evidence type="ECO:0000256" key="2">
    <source>
        <dbReference type="ARBA" id="ARBA00022692"/>
    </source>
</evidence>
<evidence type="ECO:0000256" key="1">
    <source>
        <dbReference type="ARBA" id="ARBA00004167"/>
    </source>
</evidence>
<protein>
    <recommendedName>
        <fullName evidence="6">Gram-negative bacterial tonB protein</fullName>
    </recommendedName>
</protein>
<proteinExistence type="predicted"/>
<evidence type="ECO:0000256" key="4">
    <source>
        <dbReference type="ARBA" id="ARBA00023136"/>
    </source>
</evidence>
<comment type="caution">
    <text evidence="5">The sequence shown here is derived from an EMBL/GenBank/DDBJ whole genome shotgun (WGS) entry which is preliminary data.</text>
</comment>
<dbReference type="GO" id="GO:0016020">
    <property type="term" value="C:membrane"/>
    <property type="evidence" value="ECO:0007669"/>
    <property type="project" value="UniProtKB-SubCell"/>
</dbReference>
<keyword evidence="3" id="KW-1133">Transmembrane helix</keyword>
<name>A0A1J5R9D6_9ZZZZ</name>
<dbReference type="InterPro" id="IPR006260">
    <property type="entry name" value="TonB/TolA_C"/>
</dbReference>
<dbReference type="Gene3D" id="3.30.1150.10">
    <property type="match status" value="1"/>
</dbReference>
<evidence type="ECO:0000313" key="5">
    <source>
        <dbReference type="EMBL" id="OIQ86283.1"/>
    </source>
</evidence>
<dbReference type="EMBL" id="MLJW01000489">
    <property type="protein sequence ID" value="OIQ86283.1"/>
    <property type="molecule type" value="Genomic_DNA"/>
</dbReference>
<sequence length="295" mass="32445">MPSLRALHLSTLQWALTISVAVHAAVLALRLGAPETFNRVFQDTPLSVVLVNQASTQAPDKPQALAQVNLAGGGEAAKGMAATPLPATVTLADGNALHDQRRSLTQAERQQRELITRVRSQIVQLQHLAAQQTQPDAAQELEDQRKRLIDLLGAIERRIDQQNAKPRRRFVGPNTRSVPYALYYDRMRQKIEHQGTVDFPESGGQKIYGKLIMAITVDMSGRLVKTEVVRSSGDAQLDRMARAIVSAAQPFGRFNAAMRRAADQIVIVAGFDFTREQGLETQLQAQPDANPRHAP</sequence>